<dbReference type="Proteomes" id="UP000825729">
    <property type="component" value="Unassembled WGS sequence"/>
</dbReference>
<dbReference type="AlphaFoldDB" id="A0AAV7DUH9"/>
<sequence>MNMWSNKPVEAKQREKEMLEIKKGIMQVTSKKDVKAKATGQSAGRRKNTEDYAKSAKEEDQSHRKPSSLFLSLKPPAAAHTCIAYHRCLFASAAADSASLSSGFDRSARSYPDFVRLGLIFQAPDIPGSYGRTSLFKMHRSYCFDKLNRAVL</sequence>
<reference evidence="2 3" key="1">
    <citation type="submission" date="2021-07" db="EMBL/GenBank/DDBJ databases">
        <title>The Aristolochia fimbriata genome: insights into angiosperm evolution, floral development and chemical biosynthesis.</title>
        <authorList>
            <person name="Jiao Y."/>
        </authorList>
    </citation>
    <scope>NUCLEOTIDE SEQUENCE [LARGE SCALE GENOMIC DNA]</scope>
    <source>
        <strain evidence="2">IBCAS-2021</strain>
        <tissue evidence="2">Leaf</tissue>
    </source>
</reference>
<comment type="caution">
    <text evidence="2">The sequence shown here is derived from an EMBL/GenBank/DDBJ whole genome shotgun (WGS) entry which is preliminary data.</text>
</comment>
<feature type="region of interest" description="Disordered" evidence="1">
    <location>
        <begin position="30"/>
        <end position="68"/>
    </location>
</feature>
<evidence type="ECO:0000313" key="3">
    <source>
        <dbReference type="Proteomes" id="UP000825729"/>
    </source>
</evidence>
<organism evidence="2 3">
    <name type="scientific">Aristolochia fimbriata</name>
    <name type="common">White veined hardy Dutchman's pipe vine</name>
    <dbReference type="NCBI Taxonomy" id="158543"/>
    <lineage>
        <taxon>Eukaryota</taxon>
        <taxon>Viridiplantae</taxon>
        <taxon>Streptophyta</taxon>
        <taxon>Embryophyta</taxon>
        <taxon>Tracheophyta</taxon>
        <taxon>Spermatophyta</taxon>
        <taxon>Magnoliopsida</taxon>
        <taxon>Magnoliidae</taxon>
        <taxon>Piperales</taxon>
        <taxon>Aristolochiaceae</taxon>
        <taxon>Aristolochia</taxon>
    </lineage>
</organism>
<gene>
    <name evidence="2" type="ORF">H6P81_020016</name>
</gene>
<feature type="compositionally biased region" description="Basic and acidic residues" evidence="1">
    <location>
        <begin position="47"/>
        <end position="63"/>
    </location>
</feature>
<name>A0AAV7DUH9_ARIFI</name>
<evidence type="ECO:0000313" key="2">
    <source>
        <dbReference type="EMBL" id="KAG9439851.1"/>
    </source>
</evidence>
<protein>
    <submittedName>
        <fullName evidence="2">Uncharacterized protein</fullName>
    </submittedName>
</protein>
<keyword evidence="3" id="KW-1185">Reference proteome</keyword>
<proteinExistence type="predicted"/>
<accession>A0AAV7DUH9</accession>
<evidence type="ECO:0000256" key="1">
    <source>
        <dbReference type="SAM" id="MobiDB-lite"/>
    </source>
</evidence>
<dbReference type="EMBL" id="JAINDJ010000008">
    <property type="protein sequence ID" value="KAG9439851.1"/>
    <property type="molecule type" value="Genomic_DNA"/>
</dbReference>